<comment type="caution">
    <text evidence="3">The sequence shown here is derived from an EMBL/GenBank/DDBJ whole genome shotgun (WGS) entry which is preliminary data.</text>
</comment>
<keyword evidence="4" id="KW-1185">Reference proteome</keyword>
<feature type="region of interest" description="Disordered" evidence="1">
    <location>
        <begin position="1"/>
        <end position="72"/>
    </location>
</feature>
<reference evidence="3" key="1">
    <citation type="submission" date="2023-10" db="EMBL/GenBank/DDBJ databases">
        <title>Chromosome-level genome of the transformable northern wattle, Acacia crassicarpa.</title>
        <authorList>
            <person name="Massaro I."/>
            <person name="Sinha N.R."/>
            <person name="Poethig S."/>
            <person name="Leichty A.R."/>
        </authorList>
    </citation>
    <scope>NUCLEOTIDE SEQUENCE</scope>
    <source>
        <strain evidence="3">Acra3RX</strain>
        <tissue evidence="3">Leaf</tissue>
    </source>
</reference>
<evidence type="ECO:0000313" key="4">
    <source>
        <dbReference type="Proteomes" id="UP001293593"/>
    </source>
</evidence>
<dbReference type="PANTHER" id="PTHR33223:SF11">
    <property type="entry name" value="ELEMENT PROTEIN, PUTATIVE-RELATED"/>
    <property type="match status" value="1"/>
</dbReference>
<name>A0AAE1JK67_9FABA</name>
<feature type="compositionally biased region" description="Basic and acidic residues" evidence="1">
    <location>
        <begin position="43"/>
        <end position="61"/>
    </location>
</feature>
<dbReference type="Pfam" id="PF03732">
    <property type="entry name" value="Retrotrans_gag"/>
    <property type="match status" value="1"/>
</dbReference>
<evidence type="ECO:0000259" key="2">
    <source>
        <dbReference type="Pfam" id="PF03732"/>
    </source>
</evidence>
<evidence type="ECO:0000313" key="3">
    <source>
        <dbReference type="EMBL" id="KAK4269788.1"/>
    </source>
</evidence>
<feature type="domain" description="Retrotransposon gag" evidence="2">
    <location>
        <begin position="152"/>
        <end position="246"/>
    </location>
</feature>
<dbReference type="AlphaFoldDB" id="A0AAE1JK67"/>
<dbReference type="EMBL" id="JAWXYG010000006">
    <property type="protein sequence ID" value="KAK4269788.1"/>
    <property type="molecule type" value="Genomic_DNA"/>
</dbReference>
<gene>
    <name evidence="3" type="ORF">QN277_022898</name>
</gene>
<evidence type="ECO:0000256" key="1">
    <source>
        <dbReference type="SAM" id="MobiDB-lite"/>
    </source>
</evidence>
<dbReference type="PANTHER" id="PTHR33223">
    <property type="entry name" value="CCHC-TYPE DOMAIN-CONTAINING PROTEIN"/>
    <property type="match status" value="1"/>
</dbReference>
<feature type="compositionally biased region" description="Basic residues" evidence="1">
    <location>
        <begin position="20"/>
        <end position="29"/>
    </location>
</feature>
<dbReference type="Proteomes" id="UP001293593">
    <property type="component" value="Unassembled WGS sequence"/>
</dbReference>
<dbReference type="InterPro" id="IPR005162">
    <property type="entry name" value="Retrotrans_gag_dom"/>
</dbReference>
<organism evidence="3 4">
    <name type="scientific">Acacia crassicarpa</name>
    <name type="common">northern wattle</name>
    <dbReference type="NCBI Taxonomy" id="499986"/>
    <lineage>
        <taxon>Eukaryota</taxon>
        <taxon>Viridiplantae</taxon>
        <taxon>Streptophyta</taxon>
        <taxon>Embryophyta</taxon>
        <taxon>Tracheophyta</taxon>
        <taxon>Spermatophyta</taxon>
        <taxon>Magnoliopsida</taxon>
        <taxon>eudicotyledons</taxon>
        <taxon>Gunneridae</taxon>
        <taxon>Pentapetalae</taxon>
        <taxon>rosids</taxon>
        <taxon>fabids</taxon>
        <taxon>Fabales</taxon>
        <taxon>Fabaceae</taxon>
        <taxon>Caesalpinioideae</taxon>
        <taxon>mimosoid clade</taxon>
        <taxon>Acacieae</taxon>
        <taxon>Acacia</taxon>
    </lineage>
</organism>
<sequence>MRNSPSANLEPYDPEINRTYKQRRRKQKQRGQSVGTASMADIPNDHEREQRERIERHRDNQDPPPPQPDLDENKAIMEFGIPDLNKLTSAIAPPTINVGHFEIKSVMIQMLNAAGQFGGLPSEDPHLHLKTFLEVCDSFVILGIPPDAIRIKLFPFSLRDKVRTWLNNLPANSITTWNDLGSKFLLKFFSSTKNAQLRGEITNFQQKPGESTYDALDRFKDIPRKCPQHGLVDWVQIEAFYKGLNTQTRSIVDASLGGSLIMKSYEEVYNLLERMAMNSHQW</sequence>
<protein>
    <recommendedName>
        <fullName evidence="2">Retrotransposon gag domain-containing protein</fullName>
    </recommendedName>
</protein>
<proteinExistence type="predicted"/>
<accession>A0AAE1JK67</accession>